<comment type="caution">
    <text evidence="1">The sequence shown here is derived from an EMBL/GenBank/DDBJ whole genome shotgun (WGS) entry which is preliminary data.</text>
</comment>
<name>A0ACC6L5F2_9SPHI</name>
<sequence>MNKVIVRLKTSSIKDSERFYCKELGLFEFYQDYGMETISLIAKDNSSFILLLTTGTITDTDEYLFELEVANCTATFDKLKQKEFETTGRLISAAVFEYPLGKSIAFKDPSNNKFLLFEAYNPNLSDYE</sequence>
<keyword evidence="1" id="KW-0456">Lyase</keyword>
<dbReference type="EMBL" id="JAVDTF010000007">
    <property type="protein sequence ID" value="MDR6786623.1"/>
    <property type="molecule type" value="Genomic_DNA"/>
</dbReference>
<dbReference type="Proteomes" id="UP001246858">
    <property type="component" value="Unassembled WGS sequence"/>
</dbReference>
<keyword evidence="2" id="KW-1185">Reference proteome</keyword>
<accession>A0ACC6L5F2</accession>
<reference evidence="1" key="1">
    <citation type="submission" date="2023-07" db="EMBL/GenBank/DDBJ databases">
        <title>Sorghum-associated microbial communities from plants grown in Nebraska, USA.</title>
        <authorList>
            <person name="Schachtman D."/>
        </authorList>
    </citation>
    <scope>NUCLEOTIDE SEQUENCE</scope>
    <source>
        <strain evidence="1">2697</strain>
    </source>
</reference>
<evidence type="ECO:0000313" key="1">
    <source>
        <dbReference type="EMBL" id="MDR6786623.1"/>
    </source>
</evidence>
<gene>
    <name evidence="1" type="ORF">J2X78_005218</name>
</gene>
<protein>
    <submittedName>
        <fullName evidence="1">Lactoylglutathione lyase</fullName>
    </submittedName>
</protein>
<evidence type="ECO:0000313" key="2">
    <source>
        <dbReference type="Proteomes" id="UP001246858"/>
    </source>
</evidence>
<organism evidence="1 2">
    <name type="scientific">Pedobacter africanus</name>
    <dbReference type="NCBI Taxonomy" id="151894"/>
    <lineage>
        <taxon>Bacteria</taxon>
        <taxon>Pseudomonadati</taxon>
        <taxon>Bacteroidota</taxon>
        <taxon>Sphingobacteriia</taxon>
        <taxon>Sphingobacteriales</taxon>
        <taxon>Sphingobacteriaceae</taxon>
        <taxon>Pedobacter</taxon>
    </lineage>
</organism>
<proteinExistence type="predicted"/>